<name>A0A8S5RCP0_9VIRU</name>
<sequence length="48" mass="5810">MVVFCILTCDIWRSNKRRILTRCPTWSYVSIINRSYSRYSARFVCRST</sequence>
<organism evidence="1">
    <name type="scientific">virus sp. ctx9V1</name>
    <dbReference type="NCBI Taxonomy" id="2828001"/>
    <lineage>
        <taxon>Viruses</taxon>
    </lineage>
</organism>
<proteinExistence type="predicted"/>
<reference evidence="1" key="1">
    <citation type="journal article" date="2021" name="Proc. Natl. Acad. Sci. U.S.A.">
        <title>A Catalog of Tens of Thousands of Viruses from Human Metagenomes Reveals Hidden Associations with Chronic Diseases.</title>
        <authorList>
            <person name="Tisza M.J."/>
            <person name="Buck C.B."/>
        </authorList>
    </citation>
    <scope>NUCLEOTIDE SEQUENCE</scope>
    <source>
        <strain evidence="1">Ctx9V1</strain>
    </source>
</reference>
<evidence type="ECO:0000313" key="1">
    <source>
        <dbReference type="EMBL" id="DAE29144.1"/>
    </source>
</evidence>
<accession>A0A8S5RCP0</accession>
<dbReference type="EMBL" id="BK059093">
    <property type="protein sequence ID" value="DAE29144.1"/>
    <property type="molecule type" value="Genomic_DNA"/>
</dbReference>
<protein>
    <submittedName>
        <fullName evidence="1">Uncharacterized protein</fullName>
    </submittedName>
</protein>